<feature type="transmembrane region" description="Helical" evidence="10">
    <location>
        <begin position="93"/>
        <end position="111"/>
    </location>
</feature>
<evidence type="ECO:0000259" key="11">
    <source>
        <dbReference type="PROSITE" id="PS51225"/>
    </source>
</evidence>
<feature type="region of interest" description="Disordered" evidence="9">
    <location>
        <begin position="332"/>
        <end position="386"/>
    </location>
</feature>
<feature type="compositionally biased region" description="Low complexity" evidence="9">
    <location>
        <begin position="338"/>
        <end position="349"/>
    </location>
</feature>
<comment type="subcellular location">
    <subcellularLocation>
        <location evidence="1">Membrane</location>
        <topology evidence="1">Multi-pass membrane protein</topology>
    </subcellularLocation>
</comment>
<evidence type="ECO:0000256" key="1">
    <source>
        <dbReference type="ARBA" id="ARBA00004141"/>
    </source>
</evidence>
<evidence type="ECO:0000256" key="7">
    <source>
        <dbReference type="ARBA" id="ARBA00040733"/>
    </source>
</evidence>
<feature type="transmembrane region" description="Helical" evidence="10">
    <location>
        <begin position="50"/>
        <end position="73"/>
    </location>
</feature>
<dbReference type="CTD" id="255275"/>
<feature type="compositionally biased region" description="Low complexity" evidence="9">
    <location>
        <begin position="356"/>
        <end position="370"/>
    </location>
</feature>
<evidence type="ECO:0000256" key="6">
    <source>
        <dbReference type="ARBA" id="ARBA00034721"/>
    </source>
</evidence>
<dbReference type="KEGG" id="pmrn:116949544"/>
<comment type="similarity">
    <text evidence="6">Belongs to the MAL family.</text>
</comment>
<evidence type="ECO:0000313" key="12">
    <source>
        <dbReference type="Proteomes" id="UP001318040"/>
    </source>
</evidence>
<keyword evidence="4 10" id="KW-1133">Transmembrane helix</keyword>
<dbReference type="PANTHER" id="PTHR17068">
    <property type="entry name" value="MYELOID-ASSOCIATED DIFFERENTIATION MARKER MYADM FAMILY MEMBER"/>
    <property type="match status" value="1"/>
</dbReference>
<dbReference type="InterPro" id="IPR047123">
    <property type="entry name" value="MYADM-like"/>
</dbReference>
<name>A0AAJ7TSP2_PETMA</name>
<feature type="transmembrane region" description="Helical" evidence="10">
    <location>
        <begin position="25"/>
        <end position="43"/>
    </location>
</feature>
<organism evidence="12 13">
    <name type="scientific">Petromyzon marinus</name>
    <name type="common">Sea lamprey</name>
    <dbReference type="NCBI Taxonomy" id="7757"/>
    <lineage>
        <taxon>Eukaryota</taxon>
        <taxon>Metazoa</taxon>
        <taxon>Chordata</taxon>
        <taxon>Craniata</taxon>
        <taxon>Vertebrata</taxon>
        <taxon>Cyclostomata</taxon>
        <taxon>Hyperoartia</taxon>
        <taxon>Petromyzontiformes</taxon>
        <taxon>Petromyzontidae</taxon>
        <taxon>Petromyzon</taxon>
    </lineage>
</organism>
<gene>
    <name evidence="13" type="primary">LOC116949544</name>
</gene>
<proteinExistence type="inferred from homology"/>
<dbReference type="RefSeq" id="XP_032822854.1">
    <property type="nucleotide sequence ID" value="XM_032966963.1"/>
</dbReference>
<protein>
    <recommendedName>
        <fullName evidence="7">Myeloid-associated differentiation marker-like protein 2</fullName>
    </recommendedName>
</protein>
<sequence length="386" mass="40696">MDGGDNEDGSGGGYLDWGSVLSPRGLLRLLQAALTCAALSLAVHRGGWAFSYGLLCLLVWAVCLALSAAVLVLELSRVSACIPASWHNLRVSLAALAALLCATASALYPLFSLRDYQCFFRGCEAVRAFRVAVTCCSAGACLAYGIDAGLAVARPGKAAEGRAAMASVSGLLRVAEIFCGAVILGCVFSGGQYGRYLATHWCLAVYCLCLALTLLVTVLSIRGGAAADAATASGTTTSATTATAAAACCVPLERGVALATLLAVLLYVSAAVIWPVYAFDPQYGSAARPSRCAHERCAWDVHVLVSAFTALNLVAYVADLACSQRALRRSSAGHEQRLQQQHQQQQQKQQQKHQQKLQQQKLQQPQLKQPYKSVPPPYPGGASNRC</sequence>
<dbReference type="GO" id="GO:0016020">
    <property type="term" value="C:membrane"/>
    <property type="evidence" value="ECO:0007669"/>
    <property type="project" value="UniProtKB-SubCell"/>
</dbReference>
<evidence type="ECO:0000313" key="13">
    <source>
        <dbReference type="RefSeq" id="XP_032822854.1"/>
    </source>
</evidence>
<keyword evidence="3" id="KW-0677">Repeat</keyword>
<feature type="domain" description="MARVEL" evidence="11">
    <location>
        <begin position="19"/>
        <end position="156"/>
    </location>
</feature>
<evidence type="ECO:0000256" key="4">
    <source>
        <dbReference type="ARBA" id="ARBA00022989"/>
    </source>
</evidence>
<dbReference type="AlphaFoldDB" id="A0AAJ7TSP2"/>
<evidence type="ECO:0000256" key="5">
    <source>
        <dbReference type="ARBA" id="ARBA00023136"/>
    </source>
</evidence>
<feature type="transmembrane region" description="Helical" evidence="10">
    <location>
        <begin position="256"/>
        <end position="279"/>
    </location>
</feature>
<dbReference type="PROSITE" id="PS51225">
    <property type="entry name" value="MARVEL"/>
    <property type="match status" value="2"/>
</dbReference>
<dbReference type="Proteomes" id="UP001318040">
    <property type="component" value="Chromosome 37"/>
</dbReference>
<evidence type="ECO:0000256" key="9">
    <source>
        <dbReference type="SAM" id="MobiDB-lite"/>
    </source>
</evidence>
<evidence type="ECO:0000256" key="10">
    <source>
        <dbReference type="SAM" id="Phobius"/>
    </source>
</evidence>
<reference evidence="13" key="1">
    <citation type="submission" date="2025-08" db="UniProtKB">
        <authorList>
            <consortium name="RefSeq"/>
        </authorList>
    </citation>
    <scope>IDENTIFICATION</scope>
    <source>
        <tissue evidence="13">Sperm</tissue>
    </source>
</reference>
<accession>A0AAJ7TSP2</accession>
<evidence type="ECO:0000256" key="2">
    <source>
        <dbReference type="ARBA" id="ARBA00022692"/>
    </source>
</evidence>
<keyword evidence="2 8" id="KW-0812">Transmembrane</keyword>
<feature type="domain" description="MARVEL" evidence="11">
    <location>
        <begin position="164"/>
        <end position="328"/>
    </location>
</feature>
<dbReference type="InterPro" id="IPR008253">
    <property type="entry name" value="Marvel"/>
</dbReference>
<feature type="transmembrane region" description="Helical" evidence="10">
    <location>
        <begin position="171"/>
        <end position="191"/>
    </location>
</feature>
<dbReference type="PANTHER" id="PTHR17068:SF5">
    <property type="entry name" value="MYELOID-ASSOCIATED DIFFERENTIATION MARKER-LIKE PROTEIN 2"/>
    <property type="match status" value="1"/>
</dbReference>
<evidence type="ECO:0000256" key="8">
    <source>
        <dbReference type="PROSITE-ProRule" id="PRU00581"/>
    </source>
</evidence>
<feature type="transmembrane region" description="Helical" evidence="10">
    <location>
        <begin position="197"/>
        <end position="219"/>
    </location>
</feature>
<keyword evidence="12" id="KW-1185">Reference proteome</keyword>
<feature type="transmembrane region" description="Helical" evidence="10">
    <location>
        <begin position="299"/>
        <end position="321"/>
    </location>
</feature>
<keyword evidence="5 8" id="KW-0472">Membrane</keyword>
<evidence type="ECO:0000256" key="3">
    <source>
        <dbReference type="ARBA" id="ARBA00022737"/>
    </source>
</evidence>